<dbReference type="SUPFAM" id="SSF144020">
    <property type="entry name" value="FdhE-like"/>
    <property type="match status" value="1"/>
</dbReference>
<reference evidence="2 3" key="1">
    <citation type="journal article" date="2017" name="Genome Med.">
        <title>A novel Ruminococcus gnavus clade enriched in inflammatory bowel disease patients.</title>
        <authorList>
            <person name="Hall A.B."/>
            <person name="Yassour M."/>
            <person name="Sauk J."/>
            <person name="Garner A."/>
            <person name="Jiang X."/>
            <person name="Arthur T."/>
            <person name="Lagoudas G.K."/>
            <person name="Vatanen T."/>
            <person name="Fornelos N."/>
            <person name="Wilson R."/>
            <person name="Bertha M."/>
            <person name="Cohen M."/>
            <person name="Garber J."/>
            <person name="Khalili H."/>
            <person name="Gevers D."/>
            <person name="Ananthakrishnan A.N."/>
            <person name="Kugathasan S."/>
            <person name="Lander E.S."/>
            <person name="Blainey P."/>
            <person name="Vlamakis H."/>
            <person name="Xavier R.J."/>
            <person name="Huttenhower C."/>
        </authorList>
    </citation>
    <scope>NUCLEOTIDE SEQUENCE [LARGE SCALE GENOMIC DNA]</scope>
    <source>
        <strain evidence="2 3">RJX1128</strain>
    </source>
</reference>
<gene>
    <name evidence="2" type="ORF">CDL20_14620</name>
</gene>
<dbReference type="SUPFAM" id="SSF53098">
    <property type="entry name" value="Ribonuclease H-like"/>
    <property type="match status" value="1"/>
</dbReference>
<sequence>MDIIQYLLSFIQYQHQQICWLLNFICRYIPLKQWAFDDSHSPKYQKFKVDELPVIKTFVKQDWQFLLEYYTWKYHKSLKPVQRRNGKSIPEDTICPLCGAPHHFIYDNNGGNGQYQCKVCGQTFISGEVASAPVRFICPHCGKTLVAKKDRKFFRIHKCVNPKCPYYLHNLKKVEKKDLKEDYGKNKYKLHYIYREFTVDFFTMDLNSLPKNASSLKFSKHNAHVMSLCLTLHINLGLSLRKTSQALKDLYNISISHQQIANYCKTAAVCIKPFVDHYDYKTGDVFTADETYIKVRGIKAYIWFIMDAASRSIIGYQVSDNRSVGPCILAMRMAFRHLTELPKKFKFIADGYSAYPLAAMEFAKKFKDDFKFTITQVIGLTNDDEVSKEFRPYKQMIERLNRTYKASYRTTNGFDNYEGANYDLALWVAYYNFLRPHKHNHYQVLNKADMLNGADNMPGKWQLLIFLGQQTILNLQTESSNCS</sequence>
<evidence type="ECO:0000313" key="2">
    <source>
        <dbReference type="EMBL" id="PLT80168.1"/>
    </source>
</evidence>
<organism evidence="2 3">
    <name type="scientific">Mediterraneibacter gnavus</name>
    <name type="common">Ruminococcus gnavus</name>
    <dbReference type="NCBI Taxonomy" id="33038"/>
    <lineage>
        <taxon>Bacteria</taxon>
        <taxon>Bacillati</taxon>
        <taxon>Bacillota</taxon>
        <taxon>Clostridia</taxon>
        <taxon>Lachnospirales</taxon>
        <taxon>Lachnospiraceae</taxon>
        <taxon>Mediterraneibacter</taxon>
    </lineage>
</organism>
<dbReference type="GO" id="GO:0003676">
    <property type="term" value="F:nucleic acid binding"/>
    <property type="evidence" value="ECO:0007669"/>
    <property type="project" value="InterPro"/>
</dbReference>
<dbReference type="InterPro" id="IPR036397">
    <property type="entry name" value="RNaseH_sf"/>
</dbReference>
<dbReference type="RefSeq" id="WP_101883031.1">
    <property type="nucleotide sequence ID" value="NZ_NIHW01000069.1"/>
</dbReference>
<name>A0A2N5PWF1_MEDGN</name>
<protein>
    <submittedName>
        <fullName evidence="2">Transposase</fullName>
    </submittedName>
</protein>
<accession>A0A2N5PWF1</accession>
<dbReference type="InterPro" id="IPR012337">
    <property type="entry name" value="RNaseH-like_sf"/>
</dbReference>
<dbReference type="InterPro" id="IPR004291">
    <property type="entry name" value="Transposase_IS66_central"/>
</dbReference>
<proteinExistence type="predicted"/>
<dbReference type="Pfam" id="PF03050">
    <property type="entry name" value="DDE_Tnp_IS66"/>
    <property type="match status" value="1"/>
</dbReference>
<dbReference type="EMBL" id="NIHW01000069">
    <property type="protein sequence ID" value="PLT80168.1"/>
    <property type="molecule type" value="Genomic_DNA"/>
</dbReference>
<dbReference type="Gene3D" id="3.30.420.10">
    <property type="entry name" value="Ribonuclease H-like superfamily/Ribonuclease H"/>
    <property type="match status" value="1"/>
</dbReference>
<feature type="domain" description="Transposase IS66 central" evidence="1">
    <location>
        <begin position="223"/>
        <end position="357"/>
    </location>
</feature>
<dbReference type="Proteomes" id="UP000234840">
    <property type="component" value="Unassembled WGS sequence"/>
</dbReference>
<comment type="caution">
    <text evidence="2">The sequence shown here is derived from an EMBL/GenBank/DDBJ whole genome shotgun (WGS) entry which is preliminary data.</text>
</comment>
<dbReference type="AlphaFoldDB" id="A0A2N5PWF1"/>
<dbReference type="InterPro" id="IPR024064">
    <property type="entry name" value="FdhE-like_sf"/>
</dbReference>
<evidence type="ECO:0000313" key="3">
    <source>
        <dbReference type="Proteomes" id="UP000234840"/>
    </source>
</evidence>
<evidence type="ECO:0000259" key="1">
    <source>
        <dbReference type="Pfam" id="PF03050"/>
    </source>
</evidence>